<proteinExistence type="inferred from homology"/>
<dbReference type="SMART" id="SM00564">
    <property type="entry name" value="PQQ"/>
    <property type="match status" value="4"/>
</dbReference>
<dbReference type="SUPFAM" id="SSF50998">
    <property type="entry name" value="Quinoprotein alcohol dehydrogenase-like"/>
    <property type="match status" value="1"/>
</dbReference>
<dbReference type="Gene3D" id="2.140.10.10">
    <property type="entry name" value="Quinoprotein alcohol dehydrogenase-like superfamily"/>
    <property type="match status" value="1"/>
</dbReference>
<dbReference type="AlphaFoldDB" id="A0A1X9NB78"/>
<keyword evidence="4" id="KW-0732">Signal</keyword>
<feature type="signal peptide" evidence="4">
    <location>
        <begin position="1"/>
        <end position="21"/>
    </location>
</feature>
<dbReference type="Proteomes" id="UP000193450">
    <property type="component" value="Chromosome"/>
</dbReference>
<accession>A0A1X9NB78</accession>
<keyword evidence="7" id="KW-1185">Reference proteome</keyword>
<dbReference type="GO" id="GO:0016020">
    <property type="term" value="C:membrane"/>
    <property type="evidence" value="ECO:0007669"/>
    <property type="project" value="InterPro"/>
</dbReference>
<feature type="domain" description="Pyrrolo-quinoline quinone repeat" evidence="5">
    <location>
        <begin position="24"/>
        <end position="643"/>
    </location>
</feature>
<dbReference type="InterPro" id="IPR011047">
    <property type="entry name" value="Quinoprotein_ADH-like_sf"/>
</dbReference>
<comment type="cofactor">
    <cofactor evidence="1">
        <name>pyrroloquinoline quinone</name>
        <dbReference type="ChEBI" id="CHEBI:58442"/>
    </cofactor>
</comment>
<evidence type="ECO:0000259" key="5">
    <source>
        <dbReference type="Pfam" id="PF01011"/>
    </source>
</evidence>
<evidence type="ECO:0000256" key="4">
    <source>
        <dbReference type="SAM" id="SignalP"/>
    </source>
</evidence>
<name>A0A1X9NB78_9GAMM</name>
<evidence type="ECO:0000256" key="1">
    <source>
        <dbReference type="ARBA" id="ARBA00001931"/>
    </source>
</evidence>
<feature type="chain" id="PRO_5012237071" description="Pyrrolo-quinoline quinone repeat domain-containing protein" evidence="4">
    <location>
        <begin position="22"/>
        <end position="669"/>
    </location>
</feature>
<sequence>MTLLKDSFIYLLVILPLAANAQDWPVWGGDEGGSRFSPLTQINKDNIDTLEQAWSYSLNELAGRKKLEVFFSGHHATPLKLPKAAGDHLVLCSAFNKVAALDPATGAERWVYKTELRKMKPGSQYKCRSLAYWEDSKAEVGTQCKHRIISNTNDRRILSLDAINGKPCEDFGEAGFVDVEPLIKAAKPAGDYHKVQTYTPPVIISETIVIGSTTNSKSKRVDAPNGAIRAFDVRTGEYKWEFDPIPRKPEDAYHDTWTPEALEKTGGANAWSFFSVDHERDLVFIPTGSAAPDFFGGERPGDNRHANSVVALRGSTGELVWSFQTVHHDIWNFDNPAQPMLLDIENEGETIPVVAQLVKTGMLYVLHRDTGKPVFGVEERPVPTDGVAGEYLSPTQPFPIAPPPLVPQTITPDDAWGFTFWDEGKCREKIEQSRYGSIFTPISEQGTVLYPQTGGGPNWGGGAYDPKRQLLITNVNRVPYFLRLIPQAEAKAEFKARKAAGETWETPPGIAGGPPGKIKGTPYSIEQGPLLSPWGIPCTAPPWGALVAVDLSKGTIAWEIPLGTVEKLAPVNMPAITSLFKFGTPNAGGPMITASGIVFIGATMDEKFRAFDIDTGEELWKAELPTAGMAVPMSYEYNGKQYIAISAGGHSFLYPQNPGDELIVFALPD</sequence>
<dbReference type="Pfam" id="PF01011">
    <property type="entry name" value="PQQ"/>
    <property type="match status" value="1"/>
</dbReference>
<reference evidence="6 7" key="1">
    <citation type="submission" date="2016-11" db="EMBL/GenBank/DDBJ databases">
        <title>Trade-off between light-utilization and light-protection in marine flavobacteria.</title>
        <authorList>
            <person name="Kumagai Y."/>
        </authorList>
    </citation>
    <scope>NUCLEOTIDE SEQUENCE [LARGE SCALE GENOMIC DNA]</scope>
    <source>
        <strain evidence="6 7">NBRC 107125</strain>
    </source>
</reference>
<dbReference type="EMBL" id="CP019343">
    <property type="protein sequence ID" value="ARN72799.1"/>
    <property type="molecule type" value="Genomic_DNA"/>
</dbReference>
<dbReference type="STRING" id="716816.BST96_00945"/>
<dbReference type="InterPro" id="IPR002372">
    <property type="entry name" value="PQQ_rpt_dom"/>
</dbReference>
<dbReference type="PANTHER" id="PTHR32303:SF4">
    <property type="entry name" value="QUINOPROTEIN GLUCOSE DEHYDROGENASE"/>
    <property type="match status" value="1"/>
</dbReference>
<keyword evidence="3" id="KW-0560">Oxidoreductase</keyword>
<comment type="similarity">
    <text evidence="2">Belongs to the bacterial PQQ dehydrogenase family.</text>
</comment>
<evidence type="ECO:0000313" key="6">
    <source>
        <dbReference type="EMBL" id="ARN72799.1"/>
    </source>
</evidence>
<dbReference type="GO" id="GO:0016614">
    <property type="term" value="F:oxidoreductase activity, acting on CH-OH group of donors"/>
    <property type="evidence" value="ECO:0007669"/>
    <property type="project" value="InterPro"/>
</dbReference>
<evidence type="ECO:0000313" key="7">
    <source>
        <dbReference type="Proteomes" id="UP000193450"/>
    </source>
</evidence>
<protein>
    <recommendedName>
        <fullName evidence="5">Pyrrolo-quinoline quinone repeat domain-containing protein</fullName>
    </recommendedName>
</protein>
<dbReference type="InterPro" id="IPR017511">
    <property type="entry name" value="PQQ_mDH"/>
</dbReference>
<dbReference type="GO" id="GO:0048038">
    <property type="term" value="F:quinone binding"/>
    <property type="evidence" value="ECO:0007669"/>
    <property type="project" value="InterPro"/>
</dbReference>
<gene>
    <name evidence="6" type="ORF">BST96_00945</name>
</gene>
<dbReference type="OrthoDB" id="9794322at2"/>
<dbReference type="KEGG" id="osg:BST96_00945"/>
<dbReference type="RefSeq" id="WP_085756891.1">
    <property type="nucleotide sequence ID" value="NZ_CP019343.1"/>
</dbReference>
<organism evidence="6 7">
    <name type="scientific">Oceanicoccus sagamiensis</name>
    <dbReference type="NCBI Taxonomy" id="716816"/>
    <lineage>
        <taxon>Bacteria</taxon>
        <taxon>Pseudomonadati</taxon>
        <taxon>Pseudomonadota</taxon>
        <taxon>Gammaproteobacteria</taxon>
        <taxon>Cellvibrionales</taxon>
        <taxon>Spongiibacteraceae</taxon>
        <taxon>Oceanicoccus</taxon>
    </lineage>
</organism>
<dbReference type="InterPro" id="IPR018391">
    <property type="entry name" value="PQQ_b-propeller_rpt"/>
</dbReference>
<evidence type="ECO:0000256" key="3">
    <source>
        <dbReference type="ARBA" id="ARBA00023002"/>
    </source>
</evidence>
<dbReference type="CDD" id="cd10280">
    <property type="entry name" value="PQQ_mGDH"/>
    <property type="match status" value="1"/>
</dbReference>
<evidence type="ECO:0000256" key="2">
    <source>
        <dbReference type="ARBA" id="ARBA00008156"/>
    </source>
</evidence>
<dbReference type="PANTHER" id="PTHR32303">
    <property type="entry name" value="QUINOPROTEIN ALCOHOL DEHYDROGENASE (CYTOCHROME C)"/>
    <property type="match status" value="1"/>
</dbReference>